<sequence length="325" mass="34293">MRSTSYFAVFLKALIIVEVNAGPCNVNTERATSHVSATSEIDPDLASTGLSLGSSDTSSEISSETSSTVTIGDLGIPTTRSLSSSETTTTPEPSSSEQTLSVAASLSPTVSDSTSASSSFAQETTSAPSICESWTKFDPSPPRLTCYRTGTLISPEDYIITTLSDIHQQDPCQQACVDTQGCKAVMIDFDHGFNCNLLRSPLRSFSVTNQGGGAYWDVGCFGCSGVSTSRTSKTCTSVTEVRPRPAGAVCYKTGTLLSRDQVVITTLPGITEQGACNLACDNTEGCYAAMVDFNHGYACGLLRSSVRDLVVTNTYGAAYWGCNMF</sequence>
<organism evidence="3 4">
    <name type="scientific">Neonectria ditissima</name>
    <dbReference type="NCBI Taxonomy" id="78410"/>
    <lineage>
        <taxon>Eukaryota</taxon>
        <taxon>Fungi</taxon>
        <taxon>Dikarya</taxon>
        <taxon>Ascomycota</taxon>
        <taxon>Pezizomycotina</taxon>
        <taxon>Sordariomycetes</taxon>
        <taxon>Hypocreomycetidae</taxon>
        <taxon>Hypocreales</taxon>
        <taxon>Nectriaceae</taxon>
        <taxon>Neonectria</taxon>
    </lineage>
</organism>
<evidence type="ECO:0000313" key="4">
    <source>
        <dbReference type="Proteomes" id="UP000050424"/>
    </source>
</evidence>
<feature type="compositionally biased region" description="Low complexity" evidence="1">
    <location>
        <begin position="47"/>
        <end position="107"/>
    </location>
</feature>
<keyword evidence="4" id="KW-1185">Reference proteome</keyword>
<evidence type="ECO:0008006" key="5">
    <source>
        <dbReference type="Google" id="ProtNLM"/>
    </source>
</evidence>
<comment type="caution">
    <text evidence="3">The sequence shown here is derived from an EMBL/GenBank/DDBJ whole genome shotgun (WGS) entry which is preliminary data.</text>
</comment>
<gene>
    <name evidence="3" type="ORF">AK830_g2033</name>
</gene>
<keyword evidence="2" id="KW-0732">Signal</keyword>
<evidence type="ECO:0000313" key="3">
    <source>
        <dbReference type="EMBL" id="KPM44559.1"/>
    </source>
</evidence>
<protein>
    <recommendedName>
        <fullName evidence="5">Apple domain-containing protein</fullName>
    </recommendedName>
</protein>
<feature type="region of interest" description="Disordered" evidence="1">
    <location>
        <begin position="34"/>
        <end position="107"/>
    </location>
</feature>
<evidence type="ECO:0000256" key="1">
    <source>
        <dbReference type="SAM" id="MobiDB-lite"/>
    </source>
</evidence>
<dbReference type="AlphaFoldDB" id="A0A0P7BGX9"/>
<name>A0A0P7BGX9_9HYPO</name>
<dbReference type="Proteomes" id="UP000050424">
    <property type="component" value="Unassembled WGS sequence"/>
</dbReference>
<evidence type="ECO:0000256" key="2">
    <source>
        <dbReference type="SAM" id="SignalP"/>
    </source>
</evidence>
<feature type="chain" id="PRO_5006135808" description="Apple domain-containing protein" evidence="2">
    <location>
        <begin position="22"/>
        <end position="325"/>
    </location>
</feature>
<reference evidence="3 4" key="1">
    <citation type="submission" date="2015-09" db="EMBL/GenBank/DDBJ databases">
        <title>Draft genome of a European isolate of the apple canker pathogen Neonectria ditissima.</title>
        <authorList>
            <person name="Gomez-Cortecero A."/>
            <person name="Harrison R.J."/>
            <person name="Armitage A.D."/>
        </authorList>
    </citation>
    <scope>NUCLEOTIDE SEQUENCE [LARGE SCALE GENOMIC DNA]</scope>
    <source>
        <strain evidence="3 4">R09/05</strain>
    </source>
</reference>
<dbReference type="EMBL" id="LKCW01000018">
    <property type="protein sequence ID" value="KPM44559.1"/>
    <property type="molecule type" value="Genomic_DNA"/>
</dbReference>
<feature type="signal peptide" evidence="2">
    <location>
        <begin position="1"/>
        <end position="21"/>
    </location>
</feature>
<accession>A0A0P7BGX9</accession>
<proteinExistence type="predicted"/>